<comment type="subcellular location">
    <subcellularLocation>
        <location evidence="1">Nucleus</location>
    </subcellularLocation>
</comment>
<dbReference type="GO" id="GO:0006368">
    <property type="term" value="P:transcription elongation by RNA polymerase II"/>
    <property type="evidence" value="ECO:0007669"/>
    <property type="project" value="InterPro"/>
</dbReference>
<dbReference type="AlphaFoldDB" id="A0A8K0JKD3"/>
<evidence type="ECO:0000256" key="2">
    <source>
        <dbReference type="ARBA" id="ARBA00010427"/>
    </source>
</evidence>
<comment type="caution">
    <text evidence="7">The sequence shown here is derived from an EMBL/GenBank/DDBJ whole genome shotgun (WGS) entry which is preliminary data.</text>
</comment>
<evidence type="ECO:0000256" key="3">
    <source>
        <dbReference type="ARBA" id="ARBA00023163"/>
    </source>
</evidence>
<dbReference type="Pfam" id="PF05179">
    <property type="entry name" value="CDC73_C"/>
    <property type="match status" value="1"/>
</dbReference>
<keyword evidence="3" id="KW-0804">Transcription</keyword>
<keyword evidence="4" id="KW-0539">Nucleus</keyword>
<dbReference type="PANTHER" id="PTHR12466">
    <property type="entry name" value="CDC73 DOMAIN PROTEIN"/>
    <property type="match status" value="1"/>
</dbReference>
<evidence type="ECO:0000313" key="8">
    <source>
        <dbReference type="Proteomes" id="UP000812966"/>
    </source>
</evidence>
<dbReference type="GO" id="GO:0000993">
    <property type="term" value="F:RNA polymerase II complex binding"/>
    <property type="evidence" value="ECO:0007669"/>
    <property type="project" value="TreeGrafter"/>
</dbReference>
<dbReference type="GO" id="GO:0032968">
    <property type="term" value="P:positive regulation of transcription elongation by RNA polymerase II"/>
    <property type="evidence" value="ECO:0007669"/>
    <property type="project" value="TreeGrafter"/>
</dbReference>
<accession>A0A8K0JKD3</accession>
<name>A0A8K0JKD3_9TREE</name>
<dbReference type="InterPro" id="IPR038103">
    <property type="entry name" value="CDC73_C_sf"/>
</dbReference>
<evidence type="ECO:0000259" key="6">
    <source>
        <dbReference type="Pfam" id="PF05179"/>
    </source>
</evidence>
<evidence type="ECO:0000256" key="5">
    <source>
        <dbReference type="SAM" id="MobiDB-lite"/>
    </source>
</evidence>
<evidence type="ECO:0000256" key="1">
    <source>
        <dbReference type="ARBA" id="ARBA00004123"/>
    </source>
</evidence>
<feature type="region of interest" description="Disordered" evidence="5">
    <location>
        <begin position="229"/>
        <end position="262"/>
    </location>
</feature>
<dbReference type="InterPro" id="IPR031336">
    <property type="entry name" value="CDC73_C"/>
</dbReference>
<gene>
    <name evidence="7" type="ORF">FFLO_04342</name>
</gene>
<evidence type="ECO:0000313" key="7">
    <source>
        <dbReference type="EMBL" id="KAG7531421.1"/>
    </source>
</evidence>
<feature type="compositionally biased region" description="Basic and acidic residues" evidence="5">
    <location>
        <begin position="229"/>
        <end position="242"/>
    </location>
</feature>
<dbReference type="Proteomes" id="UP000812966">
    <property type="component" value="Unassembled WGS sequence"/>
</dbReference>
<sequence>MAEATEDPLVLLRSSIASSSNPPVLTDSSGQSTTQALDASNVALSSSSGSSTTLPITTPTRLTSQANDASNLLTLQQLLYTYLEKDSGNADYMRKAAAGVGAGFRPVGILDRRIVLEYLLGGEAPAGRVLVLGSKPEDKHFEGSQAPTTATVDAGGVSRPSAVGGSTVPSKRRYVPDEADKAFYKKLQSLTEKPHVDIYDPLRHVPPGKKADFSTLRSNIYEERIKPLRESVNRAKEGKPMEPDNQANKGERDAPRGVKKQRSMQQNIIMLSSSPTALVTMWNVKKLLEEGEFERNEDAKTRQQKEGNRKMEDVVMIYRTVSMPNGEEKKIKYYAIDSVDVLHKLGSAAGGDPWDRVLCVFTTGQAWQFKSYKWSEPKDLFRNVLGIYFHLSTEPQHPATKDWNVKLFKVDPKHRHTDRPVVSAFWQTLEKASRRG</sequence>
<proteinExistence type="inferred from homology"/>
<comment type="similarity">
    <text evidence="2">Belongs to the CDC73 family.</text>
</comment>
<dbReference type="GO" id="GO:0016593">
    <property type="term" value="C:Cdc73/Paf1 complex"/>
    <property type="evidence" value="ECO:0007669"/>
    <property type="project" value="InterPro"/>
</dbReference>
<dbReference type="EMBL" id="JABELV010000091">
    <property type="protein sequence ID" value="KAG7531421.1"/>
    <property type="molecule type" value="Genomic_DNA"/>
</dbReference>
<dbReference type="Gene3D" id="3.40.50.11990">
    <property type="entry name" value="RNA polymerase II accessory factor, Cdc73 C-terminal domain"/>
    <property type="match status" value="1"/>
</dbReference>
<dbReference type="InterPro" id="IPR007852">
    <property type="entry name" value="Cdc73/Parafibromin"/>
</dbReference>
<reference evidence="7" key="1">
    <citation type="submission" date="2020-04" db="EMBL/GenBank/DDBJ databases">
        <title>Analysis of mating type loci in Filobasidium floriforme.</title>
        <authorList>
            <person name="Nowrousian M."/>
        </authorList>
    </citation>
    <scope>NUCLEOTIDE SEQUENCE</scope>
    <source>
        <strain evidence="7">CBS 6242</strain>
    </source>
</reference>
<feature type="region of interest" description="Disordered" evidence="5">
    <location>
        <begin position="139"/>
        <end position="172"/>
    </location>
</feature>
<feature type="domain" description="Cell division control protein 73 C-terminal" evidence="6">
    <location>
        <begin position="265"/>
        <end position="431"/>
    </location>
</feature>
<evidence type="ECO:0000256" key="4">
    <source>
        <dbReference type="ARBA" id="ARBA00023242"/>
    </source>
</evidence>
<keyword evidence="8" id="KW-1185">Reference proteome</keyword>
<organism evidence="7 8">
    <name type="scientific">Filobasidium floriforme</name>
    <dbReference type="NCBI Taxonomy" id="5210"/>
    <lineage>
        <taxon>Eukaryota</taxon>
        <taxon>Fungi</taxon>
        <taxon>Dikarya</taxon>
        <taxon>Basidiomycota</taxon>
        <taxon>Agaricomycotina</taxon>
        <taxon>Tremellomycetes</taxon>
        <taxon>Filobasidiales</taxon>
        <taxon>Filobasidiaceae</taxon>
        <taxon>Filobasidium</taxon>
    </lineage>
</organism>
<protein>
    <recommendedName>
        <fullName evidence="6">Cell division control protein 73 C-terminal domain-containing protein</fullName>
    </recommendedName>
</protein>
<dbReference type="PANTHER" id="PTHR12466:SF8">
    <property type="entry name" value="PARAFIBROMIN"/>
    <property type="match status" value="1"/>
</dbReference>